<dbReference type="PANTHER" id="PTHR11082">
    <property type="entry name" value="TRNA-DIHYDROURIDINE SYNTHASE"/>
    <property type="match status" value="1"/>
</dbReference>
<reference evidence="4" key="1">
    <citation type="submission" date="2021-01" db="EMBL/GenBank/DDBJ databases">
        <authorList>
            <person name="Corre E."/>
            <person name="Pelletier E."/>
            <person name="Niang G."/>
            <person name="Scheremetjew M."/>
            <person name="Finn R."/>
            <person name="Kale V."/>
            <person name="Holt S."/>
            <person name="Cochrane G."/>
            <person name="Meng A."/>
            <person name="Brown T."/>
            <person name="Cohen L."/>
        </authorList>
    </citation>
    <scope>NUCLEOTIDE SEQUENCE</scope>
    <source>
        <strain evidence="4">CCMP1320</strain>
    </source>
</reference>
<feature type="domain" description="DUS-like FMN-binding" evidence="3">
    <location>
        <begin position="3"/>
        <end position="123"/>
    </location>
</feature>
<dbReference type="InterPro" id="IPR035587">
    <property type="entry name" value="DUS-like_FMN-bd"/>
</dbReference>
<dbReference type="GO" id="GO:0017150">
    <property type="term" value="F:tRNA dihydrouridine synthase activity"/>
    <property type="evidence" value="ECO:0007669"/>
    <property type="project" value="TreeGrafter"/>
</dbReference>
<dbReference type="AlphaFoldDB" id="A0A7S3R3H6"/>
<dbReference type="Pfam" id="PF01207">
    <property type="entry name" value="Dus"/>
    <property type="match status" value="1"/>
</dbReference>
<dbReference type="Gene3D" id="3.20.20.70">
    <property type="entry name" value="Aldolase class I"/>
    <property type="match status" value="1"/>
</dbReference>
<dbReference type="PANTHER" id="PTHR11082:SF5">
    <property type="entry name" value="TRNA-DIHYDROURIDINE(16_17) SYNTHASE [NAD(P)(+)]-LIKE"/>
    <property type="match status" value="1"/>
</dbReference>
<organism evidence="4">
    <name type="scientific">Dunaliella tertiolecta</name>
    <name type="common">Green alga</name>
    <dbReference type="NCBI Taxonomy" id="3047"/>
    <lineage>
        <taxon>Eukaryota</taxon>
        <taxon>Viridiplantae</taxon>
        <taxon>Chlorophyta</taxon>
        <taxon>core chlorophytes</taxon>
        <taxon>Chlorophyceae</taxon>
        <taxon>CS clade</taxon>
        <taxon>Chlamydomonadales</taxon>
        <taxon>Dunaliellaceae</taxon>
        <taxon>Dunaliella</taxon>
    </lineage>
</organism>
<evidence type="ECO:0000256" key="2">
    <source>
        <dbReference type="ARBA" id="ARBA00023027"/>
    </source>
</evidence>
<dbReference type="EMBL" id="HBIP01026136">
    <property type="protein sequence ID" value="CAE0500687.1"/>
    <property type="molecule type" value="Transcribed_RNA"/>
</dbReference>
<keyword evidence="2" id="KW-0520">NAD</keyword>
<evidence type="ECO:0000256" key="1">
    <source>
        <dbReference type="ARBA" id="ARBA00022857"/>
    </source>
</evidence>
<name>A0A7S3R3H6_DUNTE</name>
<protein>
    <recommendedName>
        <fullName evidence="3">DUS-like FMN-binding domain-containing protein</fullName>
    </recommendedName>
</protein>
<proteinExistence type="predicted"/>
<dbReference type="InterPro" id="IPR013785">
    <property type="entry name" value="Aldolase_TIM"/>
</dbReference>
<dbReference type="CDD" id="cd02801">
    <property type="entry name" value="DUS_like_FMN"/>
    <property type="match status" value="1"/>
</dbReference>
<evidence type="ECO:0000313" key="4">
    <source>
        <dbReference type="EMBL" id="CAE0500687.1"/>
    </source>
</evidence>
<dbReference type="SUPFAM" id="SSF51395">
    <property type="entry name" value="FMN-linked oxidoreductases"/>
    <property type="match status" value="1"/>
</dbReference>
<sequence>MDDLPLVYKLVSELVKGVYPTPVSCKIRVFPKLEDTLNYARLIQSAGCSVLAVHGRLREQKDNSATRADWDQIKAVKQALSIPVLANGNIRHIQDAQACLEYTGCDGVLSAESLLVDPALFNPRRMEPEGGYTVLQGCQLVQDYLRLCEQYPVPIRMVKGHVHKMVGPWLAEHVDIREAINTQSAQLTIQDYIRHMDELVERVRSNGRAEPIPAISQKALLRQAAEEARAAAIQEQEREASALANLDAFERIDAST</sequence>
<keyword evidence="1" id="KW-0521">NADP</keyword>
<gene>
    <name evidence="4" type="ORF">DTER00134_LOCUS15760</name>
</gene>
<evidence type="ECO:0000259" key="3">
    <source>
        <dbReference type="Pfam" id="PF01207"/>
    </source>
</evidence>
<accession>A0A7S3R3H6</accession>